<keyword evidence="1" id="KW-1185">Reference proteome</keyword>
<proteinExistence type="predicted"/>
<dbReference type="AlphaFoldDB" id="A0A0M3IRU7"/>
<protein>
    <submittedName>
        <fullName evidence="2">Transmembrane protein</fullName>
    </submittedName>
</protein>
<organism evidence="1 2">
    <name type="scientific">Ascaris lumbricoides</name>
    <name type="common">Giant roundworm</name>
    <dbReference type="NCBI Taxonomy" id="6252"/>
    <lineage>
        <taxon>Eukaryota</taxon>
        <taxon>Metazoa</taxon>
        <taxon>Ecdysozoa</taxon>
        <taxon>Nematoda</taxon>
        <taxon>Chromadorea</taxon>
        <taxon>Rhabditida</taxon>
        <taxon>Spirurina</taxon>
        <taxon>Ascaridomorpha</taxon>
        <taxon>Ascaridoidea</taxon>
        <taxon>Ascarididae</taxon>
        <taxon>Ascaris</taxon>
    </lineage>
</organism>
<evidence type="ECO:0000313" key="1">
    <source>
        <dbReference type="Proteomes" id="UP000036681"/>
    </source>
</evidence>
<accession>A0A0M3IRU7</accession>
<dbReference type="WBParaSite" id="ALUE_0002147501-mRNA-1">
    <property type="protein sequence ID" value="ALUE_0002147501-mRNA-1"/>
    <property type="gene ID" value="ALUE_0002147501"/>
</dbReference>
<reference evidence="2" key="1">
    <citation type="submission" date="2017-02" db="UniProtKB">
        <authorList>
            <consortium name="WormBaseParasite"/>
        </authorList>
    </citation>
    <scope>IDENTIFICATION</scope>
</reference>
<evidence type="ECO:0000313" key="2">
    <source>
        <dbReference type="WBParaSite" id="ALUE_0002147501-mRNA-1"/>
    </source>
</evidence>
<dbReference type="Proteomes" id="UP000036681">
    <property type="component" value="Unplaced"/>
</dbReference>
<name>A0A0M3IRU7_ASCLU</name>
<sequence>MQYLRRVMDMAPNIEQPIYDANLISDHIYSFNQFSFIVLHIMSLIDLCALVSRAHISRASARLDVFGSTPVFEGYAVAS</sequence>